<keyword evidence="4" id="KW-0804">Transcription</keyword>
<evidence type="ECO:0000256" key="2">
    <source>
        <dbReference type="ARBA" id="ARBA00023015"/>
    </source>
</evidence>
<keyword evidence="3" id="KW-0238">DNA-binding</keyword>
<dbReference type="GO" id="GO:0003677">
    <property type="term" value="F:DNA binding"/>
    <property type="evidence" value="ECO:0007669"/>
    <property type="project" value="UniProtKB-KW"/>
</dbReference>
<evidence type="ECO:0000256" key="1">
    <source>
        <dbReference type="ARBA" id="ARBA00004123"/>
    </source>
</evidence>
<dbReference type="EMBL" id="LR999452">
    <property type="protein sequence ID" value="CAE5964051.1"/>
    <property type="molecule type" value="Genomic_DNA"/>
</dbReference>
<reference evidence="9" key="1">
    <citation type="submission" date="2021-01" db="EMBL/GenBank/DDBJ databases">
        <authorList>
            <person name="Bezrukov I."/>
        </authorList>
    </citation>
    <scope>NUCLEOTIDE SEQUENCE</scope>
</reference>
<evidence type="ECO:0000256" key="5">
    <source>
        <dbReference type="ARBA" id="ARBA00023242"/>
    </source>
</evidence>
<dbReference type="Gene3D" id="4.10.280.10">
    <property type="entry name" value="Helix-loop-helix DNA-binding domain"/>
    <property type="match status" value="1"/>
</dbReference>
<feature type="region of interest" description="Disordered" evidence="7">
    <location>
        <begin position="244"/>
        <end position="263"/>
    </location>
</feature>
<comment type="subcellular location">
    <subcellularLocation>
        <location evidence="1">Nucleus</location>
    </subcellularLocation>
</comment>
<evidence type="ECO:0000256" key="4">
    <source>
        <dbReference type="ARBA" id="ARBA00023163"/>
    </source>
</evidence>
<proteinExistence type="predicted"/>
<dbReference type="SUPFAM" id="SSF47459">
    <property type="entry name" value="HLH, helix-loop-helix DNA-binding domain"/>
    <property type="match status" value="1"/>
</dbReference>
<dbReference type="InterPro" id="IPR024097">
    <property type="entry name" value="bHLH_ZIP_TF"/>
</dbReference>
<dbReference type="Proteomes" id="UP000682877">
    <property type="component" value="Chromosome 2"/>
</dbReference>
<dbReference type="PANTHER" id="PTHR12565">
    <property type="entry name" value="STEROL REGULATORY ELEMENT-BINDING PROTEIN"/>
    <property type="match status" value="1"/>
</dbReference>
<dbReference type="AlphaFoldDB" id="A0A8S1ZRM6"/>
<evidence type="ECO:0000259" key="8">
    <source>
        <dbReference type="PROSITE" id="PS50888"/>
    </source>
</evidence>
<comment type="function">
    <text evidence="6">Positive regulator of brassinosteroid signaling.</text>
</comment>
<feature type="region of interest" description="Disordered" evidence="7">
    <location>
        <begin position="72"/>
        <end position="160"/>
    </location>
</feature>
<feature type="compositionally biased region" description="Basic and acidic residues" evidence="7">
    <location>
        <begin position="137"/>
        <end position="148"/>
    </location>
</feature>
<accession>A0A8S1ZRM6</accession>
<dbReference type="SMART" id="SM00353">
    <property type="entry name" value="HLH"/>
    <property type="match status" value="1"/>
</dbReference>
<dbReference type="GO" id="GO:0006351">
    <property type="term" value="P:DNA-templated transcription"/>
    <property type="evidence" value="ECO:0007669"/>
    <property type="project" value="UniProtKB-ARBA"/>
</dbReference>
<dbReference type="PROSITE" id="PS50888">
    <property type="entry name" value="BHLH"/>
    <property type="match status" value="1"/>
</dbReference>
<dbReference type="Pfam" id="PF00010">
    <property type="entry name" value="HLH"/>
    <property type="match status" value="1"/>
</dbReference>
<dbReference type="InterPro" id="IPR011598">
    <property type="entry name" value="bHLH_dom"/>
</dbReference>
<evidence type="ECO:0000313" key="9">
    <source>
        <dbReference type="EMBL" id="CAE5964051.1"/>
    </source>
</evidence>
<dbReference type="GO" id="GO:0003700">
    <property type="term" value="F:DNA-binding transcription factor activity"/>
    <property type="evidence" value="ECO:0007669"/>
    <property type="project" value="TreeGrafter"/>
</dbReference>
<evidence type="ECO:0000256" key="6">
    <source>
        <dbReference type="ARBA" id="ARBA00055372"/>
    </source>
</evidence>
<evidence type="ECO:0000256" key="3">
    <source>
        <dbReference type="ARBA" id="ARBA00023125"/>
    </source>
</evidence>
<dbReference type="FunFam" id="4.10.280.10:FF:000058">
    <property type="entry name" value="transcription factor BEE 3-like"/>
    <property type="match status" value="1"/>
</dbReference>
<dbReference type="CDD" id="cd18919">
    <property type="entry name" value="bHLH_AtBPE_like"/>
    <property type="match status" value="1"/>
</dbReference>
<dbReference type="GO" id="GO:0046983">
    <property type="term" value="F:protein dimerization activity"/>
    <property type="evidence" value="ECO:0007669"/>
    <property type="project" value="InterPro"/>
</dbReference>
<keyword evidence="2" id="KW-0805">Transcription regulation</keyword>
<dbReference type="GO" id="GO:0005634">
    <property type="term" value="C:nucleus"/>
    <property type="evidence" value="ECO:0007669"/>
    <property type="project" value="UniProtKB-SubCell"/>
</dbReference>
<protein>
    <recommendedName>
        <fullName evidence="8">BHLH domain-containing protein</fullName>
    </recommendedName>
</protein>
<dbReference type="PANTHER" id="PTHR12565:SF340">
    <property type="entry name" value="TRANSCRIPTION FACTOR BEE 3"/>
    <property type="match status" value="1"/>
</dbReference>
<evidence type="ECO:0000256" key="7">
    <source>
        <dbReference type="SAM" id="MobiDB-lite"/>
    </source>
</evidence>
<feature type="domain" description="BHLH" evidence="8">
    <location>
        <begin position="155"/>
        <end position="205"/>
    </location>
</feature>
<evidence type="ECO:0000313" key="10">
    <source>
        <dbReference type="Proteomes" id="UP000682877"/>
    </source>
</evidence>
<keyword evidence="10" id="KW-1185">Reference proteome</keyword>
<dbReference type="InterPro" id="IPR036638">
    <property type="entry name" value="HLH_DNA-bd_sf"/>
</dbReference>
<keyword evidence="5" id="KW-0539">Nucleus</keyword>
<name>A0A8S1ZRM6_ARAAE</name>
<sequence>MAKNLSSDFQTFTMDDDPITQLAELSNTLHQFQTFPPPFSSCLDSLFFHNQFPDHFPGKPLENNFHQGIFFPSNIQNNDESSSRVDTKKRKSLMEGVSTSENSVSDQTLSSSSAQVSLNGNCLTKNNSSRRGKRSKNREEEKDREVVHVRARRGQATDSHSIAERVRRGKINERLKCLQDIVPGCYKTMGMATMLDEIINYVQSLQNQVEFLSMKLTAASSYYDFNSETDAVESIQRAKAREAVEMGQGRDGNSVFHSSSWTL</sequence>
<organism evidence="9 10">
    <name type="scientific">Arabidopsis arenosa</name>
    <name type="common">Sand rock-cress</name>
    <name type="synonym">Cardaminopsis arenosa</name>
    <dbReference type="NCBI Taxonomy" id="38785"/>
    <lineage>
        <taxon>Eukaryota</taxon>
        <taxon>Viridiplantae</taxon>
        <taxon>Streptophyta</taxon>
        <taxon>Embryophyta</taxon>
        <taxon>Tracheophyta</taxon>
        <taxon>Spermatophyta</taxon>
        <taxon>Magnoliopsida</taxon>
        <taxon>eudicotyledons</taxon>
        <taxon>Gunneridae</taxon>
        <taxon>Pentapetalae</taxon>
        <taxon>rosids</taxon>
        <taxon>malvids</taxon>
        <taxon>Brassicales</taxon>
        <taxon>Brassicaceae</taxon>
        <taxon>Camelineae</taxon>
        <taxon>Arabidopsis</taxon>
    </lineage>
</organism>
<gene>
    <name evidence="9" type="ORF">AARE701A_LOCUS5372</name>
</gene>
<feature type="compositionally biased region" description="Polar residues" evidence="7">
    <location>
        <begin position="97"/>
        <end position="124"/>
    </location>
</feature>